<comment type="caution">
    <text evidence="2">The sequence shown here is derived from an EMBL/GenBank/DDBJ whole genome shotgun (WGS) entry which is preliminary data.</text>
</comment>
<feature type="region of interest" description="Disordered" evidence="1">
    <location>
        <begin position="89"/>
        <end position="110"/>
    </location>
</feature>
<accession>A0A0W0D329</accession>
<dbReference type="GO" id="GO:0005634">
    <property type="term" value="C:nucleus"/>
    <property type="evidence" value="ECO:0007669"/>
    <property type="project" value="EnsemblFungi"/>
</dbReference>
<evidence type="ECO:0000256" key="1">
    <source>
        <dbReference type="SAM" id="MobiDB-lite"/>
    </source>
</evidence>
<dbReference type="EMBL" id="LLZZ01000142">
    <property type="protein sequence ID" value="KTA99935.1"/>
    <property type="molecule type" value="Genomic_DNA"/>
</dbReference>
<dbReference type="VEuPathDB" id="FungiDB:GVI51_E05027"/>
<feature type="region of interest" description="Disordered" evidence="1">
    <location>
        <begin position="509"/>
        <end position="624"/>
    </location>
</feature>
<evidence type="ECO:0000313" key="2">
    <source>
        <dbReference type="EMBL" id="KTA99935.1"/>
    </source>
</evidence>
<feature type="compositionally biased region" description="Polar residues" evidence="1">
    <location>
        <begin position="736"/>
        <end position="756"/>
    </location>
</feature>
<feature type="compositionally biased region" description="Polar residues" evidence="1">
    <location>
        <begin position="253"/>
        <end position="263"/>
    </location>
</feature>
<feature type="compositionally biased region" description="Low complexity" evidence="1">
    <location>
        <begin position="699"/>
        <end position="716"/>
    </location>
</feature>
<feature type="compositionally biased region" description="Polar residues" evidence="1">
    <location>
        <begin position="587"/>
        <end position="622"/>
    </location>
</feature>
<evidence type="ECO:0000313" key="3">
    <source>
        <dbReference type="Proteomes" id="UP000054886"/>
    </source>
</evidence>
<dbReference type="VEuPathDB" id="FungiDB:CAGL0E05302g"/>
<feature type="compositionally biased region" description="Polar residues" evidence="1">
    <location>
        <begin position="717"/>
        <end position="729"/>
    </location>
</feature>
<dbReference type="GO" id="GO:2000370">
    <property type="term" value="P:positive regulation of clathrin-dependent endocytosis"/>
    <property type="evidence" value="ECO:0007669"/>
    <property type="project" value="EnsemblFungi"/>
</dbReference>
<feature type="compositionally biased region" description="Low complexity" evidence="1">
    <location>
        <begin position="323"/>
        <end position="338"/>
    </location>
</feature>
<dbReference type="VEuPathDB" id="FungiDB:GWK60_E04961"/>
<dbReference type="AlphaFoldDB" id="A0A0W0D329"/>
<feature type="compositionally biased region" description="Polar residues" evidence="1">
    <location>
        <begin position="661"/>
        <end position="698"/>
    </location>
</feature>
<feature type="region of interest" description="Disordered" evidence="1">
    <location>
        <begin position="312"/>
        <end position="340"/>
    </location>
</feature>
<dbReference type="GO" id="GO:0030866">
    <property type="term" value="P:cortical actin cytoskeleton organization"/>
    <property type="evidence" value="ECO:0007669"/>
    <property type="project" value="EnsemblFungi"/>
</dbReference>
<feature type="region of interest" description="Disordered" evidence="1">
    <location>
        <begin position="245"/>
        <end position="267"/>
    </location>
</feature>
<proteinExistence type="predicted"/>
<dbReference type="VEuPathDB" id="FungiDB:B1J91_E05302g"/>
<feature type="region of interest" description="Disordered" evidence="1">
    <location>
        <begin position="1"/>
        <end position="23"/>
    </location>
</feature>
<sequence length="829" mass="92351">MSFDWLNVPGLNTATDDRQNSTLPTVSFDFGVTDDSSKEQGMHFLDETMKSSSDPSLVRKLDEANSKLDVPPVSGAYLQQNGLHRSQEALATEEDHKTQKSNINGNRYHNPIHEEEDSYVETPDDLRVPLSLSQNQLTHEELRTYIRWYNYITARTHGKLIKLADVFQFLANFNVREELKKRIFKIFRSCKNALNIGQFFAVLRLLARAMLEDMLPSRKMILEKAPIPRPRPILNKEGGNEFYEEVEEDVPASSGTATSNNQPPGEKVDFDSFASLLLTGKTVRKRIRRKVKNSVFKNKKVRFAEKVTFQDAPHYGKDKQNKDTSTTTDDDSSYVSTDEPLDLSLPMDQLLKVIAKRKKNSALVSSVPTEQQETEEEREILSDMKDSLSHFKQIQGPDSVTQIPPLVAQGQQSTIFNTGYKVTGDQPPAQTTSQPQEPVLEPLKPTATGSANHLMKSHMSPNSIPGAFDSQPVQVPAIQATSSDVLEPLKPTATGSANYLMKQQFKPVDNQQTSGNIGHVASPQPVGVTFQSTGNQLNQPTHLDLRNRSPLQNLPHQSQQQHLVPQAVNSQPQQQQLHQQGILQPQVHQSTQQHINNSLQQHLPNNNPTNLSAPNANLNSPPLESPGMLYASNAASNYFQSLLSNSPSPNASQANIHTTINSNMSSGIQPNRQPNVQSNANGHLSPNVSYGNNMQMSTQGLQNQGSNMQQMQSQQLPVYSNPTGTTNYQYPGPGSLQRQNSQPVNSQAHRPSFSSMLPPQQQYFQSDTQNTNYQNQGHANQHIPINNNNQSYHNMQNIPTGQMSTQDILGDLQSLKNQVDALQNQYGRL</sequence>
<protein>
    <submittedName>
        <fullName evidence="2">Protein SCD5</fullName>
    </submittedName>
</protein>
<dbReference type="Proteomes" id="UP000054886">
    <property type="component" value="Unassembled WGS sequence"/>
</dbReference>
<dbReference type="GO" id="GO:0009306">
    <property type="term" value="P:protein secretion"/>
    <property type="evidence" value="ECO:0007669"/>
    <property type="project" value="EnsemblFungi"/>
</dbReference>
<feature type="compositionally biased region" description="Polar residues" evidence="1">
    <location>
        <begin position="10"/>
        <end position="23"/>
    </location>
</feature>
<feature type="compositionally biased region" description="Polar residues" evidence="1">
    <location>
        <begin position="529"/>
        <end position="541"/>
    </location>
</feature>
<feature type="region of interest" description="Disordered" evidence="1">
    <location>
        <begin position="661"/>
        <end position="756"/>
    </location>
</feature>
<reference evidence="2 3" key="1">
    <citation type="submission" date="2015-10" db="EMBL/GenBank/DDBJ databases">
        <title>Draft genomes sequences of Candida glabrata isolates 1A, 1B, 2A, 2B, 3A and 3B.</title>
        <authorList>
            <person name="Haavelsrud O.E."/>
            <person name="Gaustad P."/>
        </authorList>
    </citation>
    <scope>NUCLEOTIDE SEQUENCE [LARGE SCALE GENOMIC DNA]</scope>
    <source>
        <strain evidence="2">910700640</strain>
    </source>
</reference>
<dbReference type="GO" id="GO:0030479">
    <property type="term" value="C:actin cortical patch"/>
    <property type="evidence" value="ECO:0007669"/>
    <property type="project" value="EnsemblFungi"/>
</dbReference>
<gene>
    <name evidence="2" type="ORF">AO440_004722</name>
</gene>
<feature type="compositionally biased region" description="Low complexity" evidence="1">
    <location>
        <begin position="571"/>
        <end position="586"/>
    </location>
</feature>
<dbReference type="GO" id="GO:0008157">
    <property type="term" value="F:protein phosphatase 1 binding"/>
    <property type="evidence" value="ECO:0007669"/>
    <property type="project" value="EnsemblFungi"/>
</dbReference>
<feature type="compositionally biased region" description="Polar residues" evidence="1">
    <location>
        <begin position="549"/>
        <end position="570"/>
    </location>
</feature>
<organism evidence="2 3">
    <name type="scientific">Candida glabrata</name>
    <name type="common">Yeast</name>
    <name type="synonym">Torulopsis glabrata</name>
    <dbReference type="NCBI Taxonomy" id="5478"/>
    <lineage>
        <taxon>Eukaryota</taxon>
        <taxon>Fungi</taxon>
        <taxon>Dikarya</taxon>
        <taxon>Ascomycota</taxon>
        <taxon>Saccharomycotina</taxon>
        <taxon>Saccharomycetes</taxon>
        <taxon>Saccharomycetales</taxon>
        <taxon>Saccharomycetaceae</taxon>
        <taxon>Nakaseomyces</taxon>
    </lineage>
</organism>
<name>A0A0W0D329_CANGB</name>